<keyword evidence="6" id="KW-0833">Ubl conjugation pathway</keyword>
<evidence type="ECO:0000256" key="9">
    <source>
        <dbReference type="ARBA" id="ARBA00023136"/>
    </source>
</evidence>
<protein>
    <recommendedName>
        <fullName evidence="11">RING-CH-type domain-containing protein</fullName>
    </recommendedName>
</protein>
<evidence type="ECO:0000313" key="12">
    <source>
        <dbReference type="EMBL" id="EQC32940.1"/>
    </source>
</evidence>
<dbReference type="Pfam" id="PF12906">
    <property type="entry name" value="RINGv"/>
    <property type="match status" value="1"/>
</dbReference>
<sequence>MMELDFSGGDKVPLLGSPQYCRICRSHESRATDPLLSACACTGSVGKIHAQCLRQWIKSRHIPIDQALACELCKVTYRVVLRRRVRWDHRHGCSWASLGYLFVVLFLIGALVLVASLLVRLLQEAQHAPAANVIPVILLFGSSTIVSLVAVWRIFWRWFYVTSVTYVDAADGLLPASPMV</sequence>
<evidence type="ECO:0000256" key="3">
    <source>
        <dbReference type="ARBA" id="ARBA00022692"/>
    </source>
</evidence>
<dbReference type="PANTHER" id="PTHR46065">
    <property type="entry name" value="E3 UBIQUITIN-PROTEIN LIGASE MARCH 2/3 FAMILY MEMBER"/>
    <property type="match status" value="1"/>
</dbReference>
<dbReference type="InParanoid" id="T0QH37"/>
<gene>
    <name evidence="12" type="ORF">SDRG_09470</name>
</gene>
<dbReference type="OrthoDB" id="264354at2759"/>
<dbReference type="AlphaFoldDB" id="T0QH37"/>
<dbReference type="GO" id="GO:0016740">
    <property type="term" value="F:transferase activity"/>
    <property type="evidence" value="ECO:0007669"/>
    <property type="project" value="UniProtKB-KW"/>
</dbReference>
<organism evidence="12 13">
    <name type="scientific">Saprolegnia diclina (strain VS20)</name>
    <dbReference type="NCBI Taxonomy" id="1156394"/>
    <lineage>
        <taxon>Eukaryota</taxon>
        <taxon>Sar</taxon>
        <taxon>Stramenopiles</taxon>
        <taxon>Oomycota</taxon>
        <taxon>Saprolegniomycetes</taxon>
        <taxon>Saprolegniales</taxon>
        <taxon>Saprolegniaceae</taxon>
        <taxon>Saprolegnia</taxon>
    </lineage>
</organism>
<dbReference type="PANTHER" id="PTHR46065:SF3">
    <property type="entry name" value="FI20425P1"/>
    <property type="match status" value="1"/>
</dbReference>
<keyword evidence="5" id="KW-0863">Zinc-finger</keyword>
<evidence type="ECO:0000256" key="7">
    <source>
        <dbReference type="ARBA" id="ARBA00022833"/>
    </source>
</evidence>
<keyword evidence="4" id="KW-0479">Metal-binding</keyword>
<dbReference type="STRING" id="1156394.T0QH37"/>
<dbReference type="CDD" id="cd16495">
    <property type="entry name" value="RING_CH-C4HC3_MARCH"/>
    <property type="match status" value="1"/>
</dbReference>
<keyword evidence="8 10" id="KW-1133">Transmembrane helix</keyword>
<dbReference type="PROSITE" id="PS51292">
    <property type="entry name" value="ZF_RING_CH"/>
    <property type="match status" value="1"/>
</dbReference>
<proteinExistence type="predicted"/>
<dbReference type="SUPFAM" id="SSF57850">
    <property type="entry name" value="RING/U-box"/>
    <property type="match status" value="1"/>
</dbReference>
<dbReference type="RefSeq" id="XP_008613626.1">
    <property type="nucleotide sequence ID" value="XM_008615404.1"/>
</dbReference>
<evidence type="ECO:0000313" key="13">
    <source>
        <dbReference type="Proteomes" id="UP000030762"/>
    </source>
</evidence>
<evidence type="ECO:0000256" key="1">
    <source>
        <dbReference type="ARBA" id="ARBA00004141"/>
    </source>
</evidence>
<dbReference type="InterPro" id="IPR013083">
    <property type="entry name" value="Znf_RING/FYVE/PHD"/>
</dbReference>
<dbReference type="EMBL" id="JH767161">
    <property type="protein sequence ID" value="EQC32940.1"/>
    <property type="molecule type" value="Genomic_DNA"/>
</dbReference>
<evidence type="ECO:0000256" key="5">
    <source>
        <dbReference type="ARBA" id="ARBA00022771"/>
    </source>
</evidence>
<evidence type="ECO:0000256" key="2">
    <source>
        <dbReference type="ARBA" id="ARBA00022679"/>
    </source>
</evidence>
<keyword evidence="9 10" id="KW-0472">Membrane</keyword>
<dbReference type="VEuPathDB" id="FungiDB:SDRG_09470"/>
<evidence type="ECO:0000256" key="6">
    <source>
        <dbReference type="ARBA" id="ARBA00022786"/>
    </source>
</evidence>
<keyword evidence="7" id="KW-0862">Zinc</keyword>
<dbReference type="InterPro" id="IPR011016">
    <property type="entry name" value="Znf_RING-CH"/>
</dbReference>
<feature type="domain" description="RING-CH-type" evidence="11">
    <location>
        <begin position="13"/>
        <end position="80"/>
    </location>
</feature>
<dbReference type="GO" id="GO:0008270">
    <property type="term" value="F:zinc ion binding"/>
    <property type="evidence" value="ECO:0007669"/>
    <property type="project" value="UniProtKB-KW"/>
</dbReference>
<feature type="transmembrane region" description="Helical" evidence="10">
    <location>
        <begin position="130"/>
        <end position="152"/>
    </location>
</feature>
<evidence type="ECO:0000256" key="8">
    <source>
        <dbReference type="ARBA" id="ARBA00022989"/>
    </source>
</evidence>
<feature type="transmembrane region" description="Helical" evidence="10">
    <location>
        <begin position="92"/>
        <end position="118"/>
    </location>
</feature>
<evidence type="ECO:0000256" key="4">
    <source>
        <dbReference type="ARBA" id="ARBA00022723"/>
    </source>
</evidence>
<name>T0QH37_SAPDV</name>
<evidence type="ECO:0000259" key="11">
    <source>
        <dbReference type="PROSITE" id="PS51292"/>
    </source>
</evidence>
<dbReference type="Proteomes" id="UP000030762">
    <property type="component" value="Unassembled WGS sequence"/>
</dbReference>
<keyword evidence="13" id="KW-1185">Reference proteome</keyword>
<reference evidence="12 13" key="1">
    <citation type="submission" date="2012-04" db="EMBL/GenBank/DDBJ databases">
        <title>The Genome Sequence of Saprolegnia declina VS20.</title>
        <authorList>
            <consortium name="The Broad Institute Genome Sequencing Platform"/>
            <person name="Russ C."/>
            <person name="Nusbaum C."/>
            <person name="Tyler B."/>
            <person name="van West P."/>
            <person name="Dieguez-Uribeondo J."/>
            <person name="de Bruijn I."/>
            <person name="Tripathy S."/>
            <person name="Jiang R."/>
            <person name="Young S.K."/>
            <person name="Zeng Q."/>
            <person name="Gargeya S."/>
            <person name="Fitzgerald M."/>
            <person name="Haas B."/>
            <person name="Abouelleil A."/>
            <person name="Alvarado L."/>
            <person name="Arachchi H.M."/>
            <person name="Berlin A."/>
            <person name="Chapman S.B."/>
            <person name="Goldberg J."/>
            <person name="Griggs A."/>
            <person name="Gujja S."/>
            <person name="Hansen M."/>
            <person name="Howarth C."/>
            <person name="Imamovic A."/>
            <person name="Larimer J."/>
            <person name="McCowen C."/>
            <person name="Montmayeur A."/>
            <person name="Murphy C."/>
            <person name="Neiman D."/>
            <person name="Pearson M."/>
            <person name="Priest M."/>
            <person name="Roberts A."/>
            <person name="Saif S."/>
            <person name="Shea T."/>
            <person name="Sisk P."/>
            <person name="Sykes S."/>
            <person name="Wortman J."/>
            <person name="Nusbaum C."/>
            <person name="Birren B."/>
        </authorList>
    </citation>
    <scope>NUCLEOTIDE SEQUENCE [LARGE SCALE GENOMIC DNA]</scope>
    <source>
        <strain evidence="12 13">VS20</strain>
    </source>
</reference>
<dbReference type="OMA" id="RICRSHE"/>
<dbReference type="Gene3D" id="3.30.40.10">
    <property type="entry name" value="Zinc/RING finger domain, C3HC4 (zinc finger)"/>
    <property type="match status" value="1"/>
</dbReference>
<dbReference type="SMART" id="SM00744">
    <property type="entry name" value="RINGv"/>
    <property type="match status" value="1"/>
</dbReference>
<keyword evidence="3 10" id="KW-0812">Transmembrane</keyword>
<evidence type="ECO:0000256" key="10">
    <source>
        <dbReference type="SAM" id="Phobius"/>
    </source>
</evidence>
<dbReference type="GeneID" id="19950197"/>
<comment type="subcellular location">
    <subcellularLocation>
        <location evidence="1">Membrane</location>
        <topology evidence="1">Multi-pass membrane protein</topology>
    </subcellularLocation>
</comment>
<dbReference type="GO" id="GO:0016020">
    <property type="term" value="C:membrane"/>
    <property type="evidence" value="ECO:0007669"/>
    <property type="project" value="UniProtKB-SubCell"/>
</dbReference>
<keyword evidence="2" id="KW-0808">Transferase</keyword>
<accession>T0QH37</accession>